<proteinExistence type="predicted"/>
<dbReference type="EMBL" id="GGEC01067683">
    <property type="protein sequence ID" value="MBX48167.1"/>
    <property type="molecule type" value="Transcribed_RNA"/>
</dbReference>
<accession>A0A2P2P0A2</accession>
<dbReference type="AlphaFoldDB" id="A0A2P2P0A2"/>
<name>A0A2P2P0A2_RHIMU</name>
<sequence length="23" mass="2716">MQRCLVYSSQTYFARVFGTSEEI</sequence>
<organism evidence="1">
    <name type="scientific">Rhizophora mucronata</name>
    <name type="common">Asiatic mangrove</name>
    <dbReference type="NCBI Taxonomy" id="61149"/>
    <lineage>
        <taxon>Eukaryota</taxon>
        <taxon>Viridiplantae</taxon>
        <taxon>Streptophyta</taxon>
        <taxon>Embryophyta</taxon>
        <taxon>Tracheophyta</taxon>
        <taxon>Spermatophyta</taxon>
        <taxon>Magnoliopsida</taxon>
        <taxon>eudicotyledons</taxon>
        <taxon>Gunneridae</taxon>
        <taxon>Pentapetalae</taxon>
        <taxon>rosids</taxon>
        <taxon>fabids</taxon>
        <taxon>Malpighiales</taxon>
        <taxon>Rhizophoraceae</taxon>
        <taxon>Rhizophora</taxon>
    </lineage>
</organism>
<reference evidence="1" key="1">
    <citation type="submission" date="2018-02" db="EMBL/GenBank/DDBJ databases">
        <title>Rhizophora mucronata_Transcriptome.</title>
        <authorList>
            <person name="Meera S.P."/>
            <person name="Sreeshan A."/>
            <person name="Augustine A."/>
        </authorList>
    </citation>
    <scope>NUCLEOTIDE SEQUENCE</scope>
    <source>
        <tissue evidence="1">Leaf</tissue>
    </source>
</reference>
<protein>
    <submittedName>
        <fullName evidence="1">Uncharacterized protein</fullName>
    </submittedName>
</protein>
<evidence type="ECO:0000313" key="1">
    <source>
        <dbReference type="EMBL" id="MBX48167.1"/>
    </source>
</evidence>